<dbReference type="PANTHER" id="PTHR42743">
    <property type="entry name" value="AMINO-ACID AMINOTRANSFERASE"/>
    <property type="match status" value="1"/>
</dbReference>
<comment type="catalytic activity">
    <reaction evidence="8">
        <text>L-isoleucine + 2-oxoglutarate = (S)-3-methyl-2-oxopentanoate + L-glutamate</text>
        <dbReference type="Rhea" id="RHEA:24801"/>
        <dbReference type="ChEBI" id="CHEBI:16810"/>
        <dbReference type="ChEBI" id="CHEBI:29985"/>
        <dbReference type="ChEBI" id="CHEBI:35146"/>
        <dbReference type="ChEBI" id="CHEBI:58045"/>
        <dbReference type="EC" id="2.6.1.42"/>
    </reaction>
</comment>
<sequence>MVEFPAGVDAANWSQLSGGVISELDRCFRYGDGLFETILFVDQEPVLFDEHISRLRRGARALALNYSVESAPLLARCRAVIHADQNSDASQNVVVRLQVSRGEGGRGYAPPVPPAPVREVISCHLPPKIPSVLKLRMLDTRLMISRLLCGIKHCSRLEQVLAANELLVTNDVDGEDCWEGVMHDEFGFLTEGTRSNIIVESNGRLLTPLLDRSGLRSTLLEALVALDDRDPDSVLATRMRLDQSGGLHILDPEYNKAFLPVDQLPASAWTSCVLAGMAVCNSVMGLRAVNALAGVDLPLSPKIAHLAVQLNKRLGYA</sequence>
<dbReference type="InterPro" id="IPR043132">
    <property type="entry name" value="BCAT-like_C"/>
</dbReference>
<keyword evidence="11" id="KW-1185">Reference proteome</keyword>
<protein>
    <recommendedName>
        <fullName evidence="6">branched-chain-amino-acid transaminase</fullName>
        <ecNumber evidence="6">2.6.1.42</ecNumber>
    </recommendedName>
</protein>
<comment type="caution">
    <text evidence="10">The sequence shown here is derived from an EMBL/GenBank/DDBJ whole genome shotgun (WGS) entry which is preliminary data.</text>
</comment>
<evidence type="ECO:0000256" key="6">
    <source>
        <dbReference type="ARBA" id="ARBA00013053"/>
    </source>
</evidence>
<evidence type="ECO:0000256" key="1">
    <source>
        <dbReference type="ARBA" id="ARBA00003109"/>
    </source>
</evidence>
<comment type="pathway">
    <text evidence="4">Amino-acid biosynthesis; L-leucine biosynthesis; L-leucine from 3-methyl-2-oxobutanoate: step 4/4.</text>
</comment>
<dbReference type="Pfam" id="PF01063">
    <property type="entry name" value="Aminotran_4"/>
    <property type="match status" value="1"/>
</dbReference>
<evidence type="ECO:0000256" key="5">
    <source>
        <dbReference type="ARBA" id="ARBA00009320"/>
    </source>
</evidence>
<comment type="pathway">
    <text evidence="3">Amino-acid biosynthesis; L-valine biosynthesis; L-valine from pyruvate: step 4/4.</text>
</comment>
<dbReference type="SUPFAM" id="SSF56752">
    <property type="entry name" value="D-aminoacid aminotransferase-like PLP-dependent enzymes"/>
    <property type="match status" value="1"/>
</dbReference>
<evidence type="ECO:0000256" key="4">
    <source>
        <dbReference type="ARBA" id="ARBA00005072"/>
    </source>
</evidence>
<evidence type="ECO:0000256" key="3">
    <source>
        <dbReference type="ARBA" id="ARBA00004931"/>
    </source>
</evidence>
<reference evidence="11" key="1">
    <citation type="journal article" date="2019" name="Int. J. Syst. Evol. Microbiol.">
        <title>The Global Catalogue of Microorganisms (GCM) 10K type strain sequencing project: providing services to taxonomists for standard genome sequencing and annotation.</title>
        <authorList>
            <consortium name="The Broad Institute Genomics Platform"/>
            <consortium name="The Broad Institute Genome Sequencing Center for Infectious Disease"/>
            <person name="Wu L."/>
            <person name="Ma J."/>
        </authorList>
    </citation>
    <scope>NUCLEOTIDE SEQUENCE [LARGE SCALE GENOMIC DNA]</scope>
    <source>
        <strain evidence="11">JCM 17555</strain>
    </source>
</reference>
<dbReference type="EC" id="2.6.1.42" evidence="6"/>
<evidence type="ECO:0000256" key="2">
    <source>
        <dbReference type="ARBA" id="ARBA00004824"/>
    </source>
</evidence>
<name>A0ABP7NPW7_9GAMM</name>
<proteinExistence type="inferred from homology"/>
<dbReference type="GO" id="GO:0016829">
    <property type="term" value="F:lyase activity"/>
    <property type="evidence" value="ECO:0007669"/>
    <property type="project" value="UniProtKB-KW"/>
</dbReference>
<keyword evidence="10" id="KW-0456">Lyase</keyword>
<dbReference type="Proteomes" id="UP001501337">
    <property type="component" value="Unassembled WGS sequence"/>
</dbReference>
<dbReference type="Gene3D" id="3.30.470.10">
    <property type="match status" value="1"/>
</dbReference>
<evidence type="ECO:0000256" key="8">
    <source>
        <dbReference type="ARBA" id="ARBA00048798"/>
    </source>
</evidence>
<accession>A0ABP7NPW7</accession>
<comment type="similarity">
    <text evidence="5">Belongs to the class-IV pyridoxal-phosphate-dependent aminotransferase family.</text>
</comment>
<dbReference type="RefSeq" id="WP_344803591.1">
    <property type="nucleotide sequence ID" value="NZ_BAABBO010000001.1"/>
</dbReference>
<evidence type="ECO:0000256" key="7">
    <source>
        <dbReference type="ARBA" id="ARBA00048212"/>
    </source>
</evidence>
<organism evidence="10 11">
    <name type="scientific">Allohahella marinimesophila</name>
    <dbReference type="NCBI Taxonomy" id="1054972"/>
    <lineage>
        <taxon>Bacteria</taxon>
        <taxon>Pseudomonadati</taxon>
        <taxon>Pseudomonadota</taxon>
        <taxon>Gammaproteobacteria</taxon>
        <taxon>Oceanospirillales</taxon>
        <taxon>Hahellaceae</taxon>
        <taxon>Allohahella</taxon>
    </lineage>
</organism>
<comment type="pathway">
    <text evidence="2">Amino-acid biosynthesis; L-isoleucine biosynthesis; L-isoleucine from 2-oxobutanoate: step 4/4.</text>
</comment>
<dbReference type="Gene3D" id="3.20.10.10">
    <property type="entry name" value="D-amino Acid Aminotransferase, subunit A, domain 2"/>
    <property type="match status" value="1"/>
</dbReference>
<dbReference type="InterPro" id="IPR050571">
    <property type="entry name" value="Class-IV_PLP-Dep_Aminotrnsfr"/>
</dbReference>
<gene>
    <name evidence="10" type="primary">pabC</name>
    <name evidence="10" type="ORF">GCM10022278_08470</name>
</gene>
<dbReference type="InterPro" id="IPR036038">
    <property type="entry name" value="Aminotransferase-like"/>
</dbReference>
<dbReference type="EMBL" id="BAABBO010000001">
    <property type="protein sequence ID" value="GAA3951686.1"/>
    <property type="molecule type" value="Genomic_DNA"/>
</dbReference>
<evidence type="ECO:0000256" key="9">
    <source>
        <dbReference type="ARBA" id="ARBA00049229"/>
    </source>
</evidence>
<evidence type="ECO:0000313" key="10">
    <source>
        <dbReference type="EMBL" id="GAA3951686.1"/>
    </source>
</evidence>
<comment type="function">
    <text evidence="1">Acts on leucine, isoleucine and valine.</text>
</comment>
<dbReference type="InterPro" id="IPR001544">
    <property type="entry name" value="Aminotrans_IV"/>
</dbReference>
<evidence type="ECO:0000313" key="11">
    <source>
        <dbReference type="Proteomes" id="UP001501337"/>
    </source>
</evidence>
<comment type="catalytic activity">
    <reaction evidence="9">
        <text>L-leucine + 2-oxoglutarate = 4-methyl-2-oxopentanoate + L-glutamate</text>
        <dbReference type="Rhea" id="RHEA:18321"/>
        <dbReference type="ChEBI" id="CHEBI:16810"/>
        <dbReference type="ChEBI" id="CHEBI:17865"/>
        <dbReference type="ChEBI" id="CHEBI:29985"/>
        <dbReference type="ChEBI" id="CHEBI:57427"/>
        <dbReference type="EC" id="2.6.1.42"/>
    </reaction>
</comment>
<dbReference type="PANTHER" id="PTHR42743:SF11">
    <property type="entry name" value="AMINODEOXYCHORISMATE LYASE"/>
    <property type="match status" value="1"/>
</dbReference>
<comment type="catalytic activity">
    <reaction evidence="7">
        <text>L-valine + 2-oxoglutarate = 3-methyl-2-oxobutanoate + L-glutamate</text>
        <dbReference type="Rhea" id="RHEA:24813"/>
        <dbReference type="ChEBI" id="CHEBI:11851"/>
        <dbReference type="ChEBI" id="CHEBI:16810"/>
        <dbReference type="ChEBI" id="CHEBI:29985"/>
        <dbReference type="ChEBI" id="CHEBI:57762"/>
        <dbReference type="EC" id="2.6.1.42"/>
    </reaction>
</comment>
<dbReference type="InterPro" id="IPR043131">
    <property type="entry name" value="BCAT-like_N"/>
</dbReference>